<protein>
    <submittedName>
        <fullName evidence="1">Uncharacterized protein</fullName>
    </submittedName>
</protein>
<gene>
    <name evidence="1" type="ORF">K469DRAFT_716276</name>
</gene>
<evidence type="ECO:0000313" key="1">
    <source>
        <dbReference type="EMBL" id="KAF2179480.1"/>
    </source>
</evidence>
<name>A0A6A6DNG1_9PEZI</name>
<dbReference type="Proteomes" id="UP000800200">
    <property type="component" value="Unassembled WGS sequence"/>
</dbReference>
<sequence length="173" mass="20236">MEPRLPSPTLHPSFARNQSLRFRTNSANCCQFTLLPPKAILIASGSQQHRALYRGKTFVNIWARYHYATDSLWIAVDKTTYIKHTCYFTRHWHEWEEFINEAFLALLEFLRPGGTYMQVKKVGSRRGHLKWNKIVDQWEDWFAPTPWCVGVEGPAWSSCREQMTLPGTPSYLD</sequence>
<reference evidence="1" key="1">
    <citation type="journal article" date="2020" name="Stud. Mycol.">
        <title>101 Dothideomycetes genomes: a test case for predicting lifestyles and emergence of pathogens.</title>
        <authorList>
            <person name="Haridas S."/>
            <person name="Albert R."/>
            <person name="Binder M."/>
            <person name="Bloem J."/>
            <person name="Labutti K."/>
            <person name="Salamov A."/>
            <person name="Andreopoulos B."/>
            <person name="Baker S."/>
            <person name="Barry K."/>
            <person name="Bills G."/>
            <person name="Bluhm B."/>
            <person name="Cannon C."/>
            <person name="Castanera R."/>
            <person name="Culley D."/>
            <person name="Daum C."/>
            <person name="Ezra D."/>
            <person name="Gonzalez J."/>
            <person name="Henrissat B."/>
            <person name="Kuo A."/>
            <person name="Liang C."/>
            <person name="Lipzen A."/>
            <person name="Lutzoni F."/>
            <person name="Magnuson J."/>
            <person name="Mondo S."/>
            <person name="Nolan M."/>
            <person name="Ohm R."/>
            <person name="Pangilinan J."/>
            <person name="Park H.-J."/>
            <person name="Ramirez L."/>
            <person name="Alfaro M."/>
            <person name="Sun H."/>
            <person name="Tritt A."/>
            <person name="Yoshinaga Y."/>
            <person name="Zwiers L.-H."/>
            <person name="Turgeon B."/>
            <person name="Goodwin S."/>
            <person name="Spatafora J."/>
            <person name="Crous P."/>
            <person name="Grigoriev I."/>
        </authorList>
    </citation>
    <scope>NUCLEOTIDE SEQUENCE</scope>
    <source>
        <strain evidence="1">CBS 207.26</strain>
    </source>
</reference>
<dbReference type="EMBL" id="ML994666">
    <property type="protein sequence ID" value="KAF2179480.1"/>
    <property type="molecule type" value="Genomic_DNA"/>
</dbReference>
<dbReference type="AlphaFoldDB" id="A0A6A6DNG1"/>
<evidence type="ECO:0000313" key="2">
    <source>
        <dbReference type="Proteomes" id="UP000800200"/>
    </source>
</evidence>
<accession>A0A6A6DNG1</accession>
<keyword evidence="2" id="KW-1185">Reference proteome</keyword>
<proteinExistence type="predicted"/>
<organism evidence="1 2">
    <name type="scientific">Zopfia rhizophila CBS 207.26</name>
    <dbReference type="NCBI Taxonomy" id="1314779"/>
    <lineage>
        <taxon>Eukaryota</taxon>
        <taxon>Fungi</taxon>
        <taxon>Dikarya</taxon>
        <taxon>Ascomycota</taxon>
        <taxon>Pezizomycotina</taxon>
        <taxon>Dothideomycetes</taxon>
        <taxon>Dothideomycetes incertae sedis</taxon>
        <taxon>Zopfiaceae</taxon>
        <taxon>Zopfia</taxon>
    </lineage>
</organism>